<gene>
    <name evidence="9" type="ordered locus">Mahau_2177</name>
</gene>
<dbReference type="GO" id="GO:0030632">
    <property type="term" value="P:D-alanine biosynthetic process"/>
    <property type="evidence" value="ECO:0007669"/>
    <property type="project" value="UniProtKB-UniRule"/>
</dbReference>
<feature type="binding site" evidence="5 7">
    <location>
        <position position="317"/>
    </location>
    <ligand>
        <name>substrate</name>
    </ligand>
</feature>
<dbReference type="Pfam" id="PF01168">
    <property type="entry name" value="Ala_racemase_N"/>
    <property type="match status" value="1"/>
</dbReference>
<dbReference type="EC" id="5.1.1.1" evidence="5"/>
<dbReference type="PROSITE" id="PS00395">
    <property type="entry name" value="ALANINE_RACEMASE"/>
    <property type="match status" value="1"/>
</dbReference>
<dbReference type="FunFam" id="2.40.37.10:FF:000006">
    <property type="entry name" value="Alanine racemase"/>
    <property type="match status" value="1"/>
</dbReference>
<comment type="catalytic activity">
    <reaction evidence="1 5">
        <text>L-alanine = D-alanine</text>
        <dbReference type="Rhea" id="RHEA:20249"/>
        <dbReference type="ChEBI" id="CHEBI:57416"/>
        <dbReference type="ChEBI" id="CHEBI:57972"/>
        <dbReference type="EC" id="5.1.1.1"/>
    </reaction>
</comment>
<dbReference type="SUPFAM" id="SSF50621">
    <property type="entry name" value="Alanine racemase C-terminal domain-like"/>
    <property type="match status" value="1"/>
</dbReference>
<dbReference type="Pfam" id="PF00842">
    <property type="entry name" value="Ala_racemase_C"/>
    <property type="match status" value="1"/>
</dbReference>
<name>F4A306_MAHA5</name>
<dbReference type="PRINTS" id="PR00992">
    <property type="entry name" value="ALARACEMASE"/>
</dbReference>
<organism evidence="9 10">
    <name type="scientific">Mahella australiensis (strain DSM 15567 / CIP 107919 / 50-1 BON)</name>
    <dbReference type="NCBI Taxonomy" id="697281"/>
    <lineage>
        <taxon>Bacteria</taxon>
        <taxon>Bacillati</taxon>
        <taxon>Bacillota</taxon>
        <taxon>Clostridia</taxon>
        <taxon>Thermoanaerobacterales</taxon>
        <taxon>Thermoanaerobacterales Family IV. Incertae Sedis</taxon>
        <taxon>Mahella</taxon>
    </lineage>
</organism>
<feature type="binding site" evidence="5 7">
    <location>
        <position position="137"/>
    </location>
    <ligand>
        <name>substrate</name>
    </ligand>
</feature>
<keyword evidence="10" id="KW-1185">Reference proteome</keyword>
<evidence type="ECO:0000256" key="1">
    <source>
        <dbReference type="ARBA" id="ARBA00000316"/>
    </source>
</evidence>
<sequence length="376" mass="40505">MPNAKAHSWAEIRLTDIAYNIAQLRRCIGDDTLFMAVVKADGYGHGAYRVAQTAIDAGARWLGVAIAEEGAELRDKGIDAPILVLGGIMPYEAEEVVASGLCQTVFSLDVAKALSDASVKQGKSADVHIKVDTGMGRVGVRPGLELEQLIEGLVGLPGINITGMFTHFAESDACDKSFTKYQMSLFVQAINQAKAMNVGPLILHAANSAAVIDYTDAHFNMVRGGISIYGYYPSNEINNPQKIDLKPALSWKARVVYVKDVPAGTPISYGRTFTTQRSSKIATISAGYADGYRRQLSNKGCVLIRGNRAPVIGRVCMDQFMVDVTDIPGVVTGDEVVLIGRQGNETITADELAELCDTISYEILTSIGPRVPRIYV</sequence>
<dbReference type="AlphaFoldDB" id="F4A306"/>
<dbReference type="GO" id="GO:0005829">
    <property type="term" value="C:cytosol"/>
    <property type="evidence" value="ECO:0007669"/>
    <property type="project" value="TreeGrafter"/>
</dbReference>
<dbReference type="GO" id="GO:0008784">
    <property type="term" value="F:alanine racemase activity"/>
    <property type="evidence" value="ECO:0007669"/>
    <property type="project" value="UniProtKB-UniRule"/>
</dbReference>
<accession>F4A306</accession>
<keyword evidence="3 5" id="KW-0663">Pyridoxal phosphate</keyword>
<dbReference type="InterPro" id="IPR001608">
    <property type="entry name" value="Ala_racemase_N"/>
</dbReference>
<comment type="function">
    <text evidence="5">Catalyzes the interconversion of L-alanine and D-alanine. May also act on other amino acids.</text>
</comment>
<reference evidence="10" key="1">
    <citation type="submission" date="2010-11" db="EMBL/GenBank/DDBJ databases">
        <title>The complete genome of Mahella australiensis DSM 15567.</title>
        <authorList>
            <consortium name="US DOE Joint Genome Institute (JGI-PGF)"/>
            <person name="Lucas S."/>
            <person name="Copeland A."/>
            <person name="Lapidus A."/>
            <person name="Bruce D."/>
            <person name="Goodwin L."/>
            <person name="Pitluck S."/>
            <person name="Kyrpides N."/>
            <person name="Mavromatis K."/>
            <person name="Pagani I."/>
            <person name="Ivanova N."/>
            <person name="Teshima H."/>
            <person name="Brettin T."/>
            <person name="Detter J.C."/>
            <person name="Han C."/>
            <person name="Tapia R."/>
            <person name="Land M."/>
            <person name="Hauser L."/>
            <person name="Markowitz V."/>
            <person name="Cheng J.-F."/>
            <person name="Hugenholtz P."/>
            <person name="Woyke T."/>
            <person name="Wu D."/>
            <person name="Spring S."/>
            <person name="Pukall R."/>
            <person name="Steenblock K."/>
            <person name="Schneider S."/>
            <person name="Klenk H.-P."/>
            <person name="Eisen J.A."/>
        </authorList>
    </citation>
    <scope>NUCLEOTIDE SEQUENCE [LARGE SCALE GENOMIC DNA]</scope>
    <source>
        <strain evidence="10">DSM 15567 / CIP 107919 / 50-1 BON</strain>
    </source>
</reference>
<dbReference type="InterPro" id="IPR009006">
    <property type="entry name" value="Ala_racemase/Decarboxylase_C"/>
</dbReference>
<dbReference type="SUPFAM" id="SSF51419">
    <property type="entry name" value="PLP-binding barrel"/>
    <property type="match status" value="1"/>
</dbReference>
<evidence type="ECO:0000256" key="3">
    <source>
        <dbReference type="ARBA" id="ARBA00022898"/>
    </source>
</evidence>
<dbReference type="InterPro" id="IPR011079">
    <property type="entry name" value="Ala_racemase_C"/>
</dbReference>
<evidence type="ECO:0000313" key="10">
    <source>
        <dbReference type="Proteomes" id="UP000008457"/>
    </source>
</evidence>
<evidence type="ECO:0000256" key="7">
    <source>
        <dbReference type="PIRSR" id="PIRSR600821-52"/>
    </source>
</evidence>
<evidence type="ECO:0000313" key="9">
    <source>
        <dbReference type="EMBL" id="AEE97349.1"/>
    </source>
</evidence>
<dbReference type="Gene3D" id="2.40.37.10">
    <property type="entry name" value="Lyase, Ornithine Decarboxylase, Chain A, domain 1"/>
    <property type="match status" value="1"/>
</dbReference>
<dbReference type="InterPro" id="IPR029066">
    <property type="entry name" value="PLP-binding_barrel"/>
</dbReference>
<dbReference type="NCBIfam" id="TIGR00492">
    <property type="entry name" value="alr"/>
    <property type="match status" value="1"/>
</dbReference>
<dbReference type="CDD" id="cd00430">
    <property type="entry name" value="PLPDE_III_AR"/>
    <property type="match status" value="1"/>
</dbReference>
<evidence type="ECO:0000259" key="8">
    <source>
        <dbReference type="SMART" id="SM01005"/>
    </source>
</evidence>
<dbReference type="FunFam" id="3.20.20.10:FF:000002">
    <property type="entry name" value="Alanine racemase"/>
    <property type="match status" value="1"/>
</dbReference>
<proteinExistence type="inferred from homology"/>
<evidence type="ECO:0000256" key="6">
    <source>
        <dbReference type="PIRSR" id="PIRSR600821-50"/>
    </source>
</evidence>
<dbReference type="STRING" id="697281.Mahau_2177"/>
<dbReference type="PANTHER" id="PTHR30511">
    <property type="entry name" value="ALANINE RACEMASE"/>
    <property type="match status" value="1"/>
</dbReference>
<dbReference type="PANTHER" id="PTHR30511:SF0">
    <property type="entry name" value="ALANINE RACEMASE, CATABOLIC-RELATED"/>
    <property type="match status" value="1"/>
</dbReference>
<dbReference type="EMBL" id="CP002360">
    <property type="protein sequence ID" value="AEE97349.1"/>
    <property type="molecule type" value="Genomic_DNA"/>
</dbReference>
<dbReference type="Proteomes" id="UP000008457">
    <property type="component" value="Chromosome"/>
</dbReference>
<comment type="pathway">
    <text evidence="5">Amino-acid biosynthesis; D-alanine biosynthesis; D-alanine from L-alanine: step 1/1.</text>
</comment>
<evidence type="ECO:0000256" key="4">
    <source>
        <dbReference type="ARBA" id="ARBA00023235"/>
    </source>
</evidence>
<comment type="cofactor">
    <cofactor evidence="2 5 6">
        <name>pyridoxal 5'-phosphate</name>
        <dbReference type="ChEBI" id="CHEBI:597326"/>
    </cofactor>
</comment>
<protein>
    <recommendedName>
        <fullName evidence="5">Alanine racemase</fullName>
        <ecNumber evidence="5">5.1.1.1</ecNumber>
    </recommendedName>
</protein>
<evidence type="ECO:0000256" key="2">
    <source>
        <dbReference type="ARBA" id="ARBA00001933"/>
    </source>
</evidence>
<evidence type="ECO:0000256" key="5">
    <source>
        <dbReference type="HAMAP-Rule" id="MF_01201"/>
    </source>
</evidence>
<feature type="active site" description="Proton acceptor; specific for D-alanine" evidence="5">
    <location>
        <position position="39"/>
    </location>
</feature>
<dbReference type="GO" id="GO:0009252">
    <property type="term" value="P:peptidoglycan biosynthetic process"/>
    <property type="evidence" value="ECO:0007669"/>
    <property type="project" value="TreeGrafter"/>
</dbReference>
<dbReference type="RefSeq" id="WP_013781776.1">
    <property type="nucleotide sequence ID" value="NC_015520.1"/>
</dbReference>
<reference evidence="9 10" key="2">
    <citation type="journal article" date="2011" name="Stand. Genomic Sci.">
        <title>Complete genome sequence of Mahella australiensis type strain (50-1 BON).</title>
        <authorList>
            <person name="Sikorski J."/>
            <person name="Teshima H."/>
            <person name="Nolan M."/>
            <person name="Lucas S."/>
            <person name="Hammon N."/>
            <person name="Deshpande S."/>
            <person name="Cheng J.F."/>
            <person name="Pitluck S."/>
            <person name="Liolios K."/>
            <person name="Pagani I."/>
            <person name="Ivanova N."/>
            <person name="Huntemann M."/>
            <person name="Mavromatis K."/>
            <person name="Ovchinikova G."/>
            <person name="Pati A."/>
            <person name="Tapia R."/>
            <person name="Han C."/>
            <person name="Goodwin L."/>
            <person name="Chen A."/>
            <person name="Palaniappan K."/>
            <person name="Land M."/>
            <person name="Hauser L."/>
            <person name="Ngatchou-Djao O.D."/>
            <person name="Rohde M."/>
            <person name="Pukall R."/>
            <person name="Spring S."/>
            <person name="Abt B."/>
            <person name="Goker M."/>
            <person name="Detter J.C."/>
            <person name="Woyke T."/>
            <person name="Bristow J."/>
            <person name="Markowitz V."/>
            <person name="Hugenholtz P."/>
            <person name="Eisen J.A."/>
            <person name="Kyrpides N.C."/>
            <person name="Klenk H.P."/>
            <person name="Lapidus A."/>
        </authorList>
    </citation>
    <scope>NUCLEOTIDE SEQUENCE [LARGE SCALE GENOMIC DNA]</scope>
    <source>
        <strain evidence="10">DSM 15567 / CIP 107919 / 50-1 BON</strain>
    </source>
</reference>
<dbReference type="HAMAP" id="MF_01201">
    <property type="entry name" value="Ala_racemase"/>
    <property type="match status" value="1"/>
</dbReference>
<dbReference type="GO" id="GO:0030170">
    <property type="term" value="F:pyridoxal phosphate binding"/>
    <property type="evidence" value="ECO:0007669"/>
    <property type="project" value="UniProtKB-UniRule"/>
</dbReference>
<feature type="domain" description="Alanine racemase C-terminal" evidence="8">
    <location>
        <begin position="248"/>
        <end position="376"/>
    </location>
</feature>
<dbReference type="SMART" id="SM01005">
    <property type="entry name" value="Ala_racemase_C"/>
    <property type="match status" value="1"/>
</dbReference>
<dbReference type="OrthoDB" id="9813814at2"/>
<dbReference type="HOGENOM" id="CLU_028393_2_2_9"/>
<dbReference type="UniPathway" id="UPA00042">
    <property type="reaction ID" value="UER00497"/>
</dbReference>
<feature type="active site" description="Proton acceptor; specific for L-alanine" evidence="5">
    <location>
        <position position="269"/>
    </location>
</feature>
<keyword evidence="4 5" id="KW-0413">Isomerase</keyword>
<feature type="modified residue" description="N6-(pyridoxal phosphate)lysine" evidence="5 6">
    <location>
        <position position="39"/>
    </location>
</feature>
<comment type="similarity">
    <text evidence="5">Belongs to the alanine racemase family.</text>
</comment>
<dbReference type="KEGG" id="mas:Mahau_2177"/>
<dbReference type="InterPro" id="IPR020622">
    <property type="entry name" value="Ala_racemase_pyridoxalP-BS"/>
</dbReference>
<dbReference type="InterPro" id="IPR000821">
    <property type="entry name" value="Ala_racemase"/>
</dbReference>
<dbReference type="Gene3D" id="3.20.20.10">
    <property type="entry name" value="Alanine racemase"/>
    <property type="match status" value="1"/>
</dbReference>
<dbReference type="eggNOG" id="COG0787">
    <property type="taxonomic scope" value="Bacteria"/>
</dbReference>